<dbReference type="PANTHER" id="PTHR35801:SF1">
    <property type="entry name" value="PHOSPHOSERINE PHOSPHATASE RSBX"/>
    <property type="match status" value="1"/>
</dbReference>
<sequence>MSLASETPIPRIAAATRTYPGETVCGDMVAWWQEGDATFACIVDGLGHGPDAHHAARILLALVEGQAGLEPTDRLVIADRAMRHTRGAAAALVRIDPDARTITTAAVGNIQGALFSTRTLRFDGMPGIVGAGLRPLKPLVVPFTPADILVLWTDGLRPVDLEADPQAARSDPERLAANLMASHGRQSDDCGVLCVAFRA</sequence>
<accession>A0A1I4LA54</accession>
<evidence type="ECO:0000259" key="1">
    <source>
        <dbReference type="SMART" id="SM00331"/>
    </source>
</evidence>
<feature type="domain" description="PPM-type phosphatase" evidence="1">
    <location>
        <begin position="9"/>
        <end position="197"/>
    </location>
</feature>
<reference evidence="3" key="1">
    <citation type="submission" date="2016-10" db="EMBL/GenBank/DDBJ databases">
        <authorList>
            <person name="Varghese N."/>
            <person name="Submissions S."/>
        </authorList>
    </citation>
    <scope>NUCLEOTIDE SEQUENCE [LARGE SCALE GENOMIC DNA]</scope>
    <source>
        <strain evidence="3">BL36</strain>
    </source>
</reference>
<dbReference type="Proteomes" id="UP000199048">
    <property type="component" value="Unassembled WGS sequence"/>
</dbReference>
<dbReference type="SUPFAM" id="SSF81606">
    <property type="entry name" value="PP2C-like"/>
    <property type="match status" value="1"/>
</dbReference>
<gene>
    <name evidence="2" type="ORF">SAMN05192568_10134</name>
</gene>
<protein>
    <submittedName>
        <fullName evidence="2">Stage II sporulation protein E (SpoIIE)</fullName>
    </submittedName>
</protein>
<dbReference type="STRING" id="582667.SAMN05192568_10134"/>
<dbReference type="OrthoDB" id="479131at2"/>
<dbReference type="InterPro" id="IPR039248">
    <property type="entry name" value="Ptase_RsbX"/>
</dbReference>
<dbReference type="EMBL" id="FOTK01000013">
    <property type="protein sequence ID" value="SFL87673.1"/>
    <property type="molecule type" value="Genomic_DNA"/>
</dbReference>
<dbReference type="Pfam" id="PF07228">
    <property type="entry name" value="SpoIIE"/>
    <property type="match status" value="1"/>
</dbReference>
<keyword evidence="3" id="KW-1185">Reference proteome</keyword>
<organism evidence="2 3">
    <name type="scientific">Methylobacterium pseudosasicola</name>
    <dbReference type="NCBI Taxonomy" id="582667"/>
    <lineage>
        <taxon>Bacteria</taxon>
        <taxon>Pseudomonadati</taxon>
        <taxon>Pseudomonadota</taxon>
        <taxon>Alphaproteobacteria</taxon>
        <taxon>Hyphomicrobiales</taxon>
        <taxon>Methylobacteriaceae</taxon>
        <taxon>Methylobacterium</taxon>
    </lineage>
</organism>
<evidence type="ECO:0000313" key="2">
    <source>
        <dbReference type="EMBL" id="SFL87673.1"/>
    </source>
</evidence>
<name>A0A1I4LA54_9HYPH</name>
<dbReference type="SMART" id="SM00331">
    <property type="entry name" value="PP2C_SIG"/>
    <property type="match status" value="1"/>
</dbReference>
<dbReference type="Gene3D" id="3.60.40.10">
    <property type="entry name" value="PPM-type phosphatase domain"/>
    <property type="match status" value="1"/>
</dbReference>
<dbReference type="InterPro" id="IPR001932">
    <property type="entry name" value="PPM-type_phosphatase-like_dom"/>
</dbReference>
<dbReference type="PANTHER" id="PTHR35801">
    <property type="entry name" value="PHOSPHOSERINE PHOSPHATASE RSBX"/>
    <property type="match status" value="1"/>
</dbReference>
<evidence type="ECO:0000313" key="3">
    <source>
        <dbReference type="Proteomes" id="UP000199048"/>
    </source>
</evidence>
<dbReference type="AlphaFoldDB" id="A0A1I4LA54"/>
<dbReference type="InterPro" id="IPR036457">
    <property type="entry name" value="PPM-type-like_dom_sf"/>
</dbReference>
<dbReference type="RefSeq" id="WP_092041488.1">
    <property type="nucleotide sequence ID" value="NZ_FOTK01000013.1"/>
</dbReference>
<proteinExistence type="predicted"/>